<evidence type="ECO:0000313" key="1">
    <source>
        <dbReference type="EMBL" id="EAQ81655.1"/>
    </source>
</evidence>
<evidence type="ECO:0000313" key="2">
    <source>
        <dbReference type="Proteomes" id="UP000004358"/>
    </source>
</evidence>
<comment type="caution">
    <text evidence="1">The sequence shown here is derived from an EMBL/GenBank/DDBJ whole genome shotgun (WGS) entry which is preliminary data.</text>
</comment>
<dbReference type="HOGENOM" id="CLU_724952_0_0_0"/>
<dbReference type="Proteomes" id="UP000004358">
    <property type="component" value="Unassembled WGS sequence"/>
</dbReference>
<organism evidence="1 2">
    <name type="scientific">Blastopirellula marina DSM 3645</name>
    <dbReference type="NCBI Taxonomy" id="314230"/>
    <lineage>
        <taxon>Bacteria</taxon>
        <taxon>Pseudomonadati</taxon>
        <taxon>Planctomycetota</taxon>
        <taxon>Planctomycetia</taxon>
        <taxon>Pirellulales</taxon>
        <taxon>Pirellulaceae</taxon>
        <taxon>Blastopirellula</taxon>
    </lineage>
</organism>
<dbReference type="STRING" id="314230.DSM3645_28777"/>
<reference evidence="1 2" key="1">
    <citation type="submission" date="2006-02" db="EMBL/GenBank/DDBJ databases">
        <authorList>
            <person name="Amann R."/>
            <person name="Ferriera S."/>
            <person name="Johnson J."/>
            <person name="Kravitz S."/>
            <person name="Halpern A."/>
            <person name="Remington K."/>
            <person name="Beeson K."/>
            <person name="Tran B."/>
            <person name="Rogers Y.-H."/>
            <person name="Friedman R."/>
            <person name="Venter J.C."/>
        </authorList>
    </citation>
    <scope>NUCLEOTIDE SEQUENCE [LARGE SCALE GENOMIC DNA]</scope>
    <source>
        <strain evidence="1 2">DSM 3645</strain>
    </source>
</reference>
<dbReference type="OrthoDB" id="250229at2"/>
<dbReference type="EMBL" id="AANZ01000004">
    <property type="protein sequence ID" value="EAQ81655.1"/>
    <property type="molecule type" value="Genomic_DNA"/>
</dbReference>
<gene>
    <name evidence="1" type="ORF">DSM3645_28777</name>
</gene>
<protein>
    <submittedName>
        <fullName evidence="1">Uncharacterized protein</fullName>
    </submittedName>
</protein>
<proteinExistence type="predicted"/>
<accession>A3ZPH7</accession>
<sequence length="381" mass="41179">MISARSWLSFVNRGSQEIPPFAVMSPATIAARSSTKLGAIETADQDALLRLALVDAPHAAFQDAGLLFVNGPQAVPPGTRGSCSQGAIVQALIRQDASDGVDHRALVRPDSLLGAAADCLGLIAGGTAFRFLGFDGCPTTDYRDRRQPQQRFRVGWVTPSFSAPTRFFKTEERRRQYVYPYAGVGLILESNRASLAGGATRPQLSSVVDFAYRAYDPDVAPDAAPDFRHVNWGAPALPPARDGDTQAVIAADEKGAMQILCNNDGVYQLGFTASIKAVQAGVDLRGMTLGFLVERNQFDFHAARSVDLAADESGVFLPAWQEGVYTRPENWAQFEEIDSYFVNVSGTTIVAAQKGDRFHVVNAATGVLEIRYLNCWANSLM</sequence>
<name>A3ZPH7_9BACT</name>
<dbReference type="AlphaFoldDB" id="A3ZPH7"/>
<dbReference type="RefSeq" id="WP_002653646.1">
    <property type="nucleotide sequence ID" value="NZ_CH672376.1"/>
</dbReference>